<dbReference type="SUPFAM" id="SSF53098">
    <property type="entry name" value="Ribonuclease H-like"/>
    <property type="match status" value="1"/>
</dbReference>
<dbReference type="PANTHER" id="PTHR30231">
    <property type="entry name" value="DNA POLYMERASE III SUBUNIT EPSILON"/>
    <property type="match status" value="1"/>
</dbReference>
<proteinExistence type="predicted"/>
<organism evidence="2 3">
    <name type="scientific">Mycolicibacterium fortuitum</name>
    <name type="common">Mycobacterium fortuitum</name>
    <dbReference type="NCBI Taxonomy" id="1766"/>
    <lineage>
        <taxon>Bacteria</taxon>
        <taxon>Bacillati</taxon>
        <taxon>Actinomycetota</taxon>
        <taxon>Actinomycetes</taxon>
        <taxon>Mycobacteriales</taxon>
        <taxon>Mycobacteriaceae</taxon>
        <taxon>Mycolicibacterium</taxon>
    </lineage>
</organism>
<dbReference type="InterPro" id="IPR013520">
    <property type="entry name" value="Ribonucl_H"/>
</dbReference>
<dbReference type="Proteomes" id="UP001186041">
    <property type="component" value="Unassembled WGS sequence"/>
</dbReference>
<evidence type="ECO:0000259" key="1">
    <source>
        <dbReference type="SMART" id="SM00479"/>
    </source>
</evidence>
<dbReference type="PANTHER" id="PTHR30231:SF41">
    <property type="entry name" value="DNA POLYMERASE III SUBUNIT EPSILON"/>
    <property type="match status" value="1"/>
</dbReference>
<keyword evidence="2" id="KW-0540">Nuclease</keyword>
<sequence>ETVRVTLCKASHEPGGPRRCSGDMRAALQRSMGAVAMLENQQDALIHETSSTRSPEWGPAVELRRQYLIDAEALSPRGAATRFARSVLQAGVAVIVDTETVSMGGAICEIAVIDAHTGRPLLDTLVNPRCPMTPAAQAVHGITESEVNAAHVPTWERVHEHFAEVTRGRVILAYNADYDRRVVADDCLRYGVDSAGSTSHAYWWADVMVPRSDFMGTTRWLRNGGGHRALGDVVQTRGHLLTMAAGPSC</sequence>
<dbReference type="Pfam" id="PF00929">
    <property type="entry name" value="RNase_T"/>
    <property type="match status" value="1"/>
</dbReference>
<dbReference type="Gene3D" id="3.30.420.10">
    <property type="entry name" value="Ribonuclease H-like superfamily/Ribonuclease H"/>
    <property type="match status" value="1"/>
</dbReference>
<protein>
    <submittedName>
        <fullName evidence="2">3'-5' exonuclease</fullName>
    </submittedName>
</protein>
<dbReference type="CDD" id="cd06127">
    <property type="entry name" value="DEDDh"/>
    <property type="match status" value="1"/>
</dbReference>
<dbReference type="InterPro" id="IPR036397">
    <property type="entry name" value="RNaseH_sf"/>
</dbReference>
<feature type="non-terminal residue" evidence="2">
    <location>
        <position position="1"/>
    </location>
</feature>
<evidence type="ECO:0000313" key="2">
    <source>
        <dbReference type="EMBL" id="MDV7295742.1"/>
    </source>
</evidence>
<accession>A0AAE4VJB7</accession>
<comment type="caution">
    <text evidence="2">The sequence shown here is derived from an EMBL/GenBank/DDBJ whole genome shotgun (WGS) entry which is preliminary data.</text>
</comment>
<keyword evidence="2" id="KW-0378">Hydrolase</keyword>
<dbReference type="GO" id="GO:0005829">
    <property type="term" value="C:cytosol"/>
    <property type="evidence" value="ECO:0007669"/>
    <property type="project" value="TreeGrafter"/>
</dbReference>
<dbReference type="AlphaFoldDB" id="A0AAE4VJB7"/>
<feature type="domain" description="Exonuclease" evidence="1">
    <location>
        <begin position="92"/>
        <end position="249"/>
    </location>
</feature>
<keyword evidence="2" id="KW-0269">Exonuclease</keyword>
<name>A0AAE4VJB7_MYCFO</name>
<dbReference type="GO" id="GO:0003676">
    <property type="term" value="F:nucleic acid binding"/>
    <property type="evidence" value="ECO:0007669"/>
    <property type="project" value="InterPro"/>
</dbReference>
<dbReference type="GO" id="GO:0045004">
    <property type="term" value="P:DNA replication proofreading"/>
    <property type="evidence" value="ECO:0007669"/>
    <property type="project" value="TreeGrafter"/>
</dbReference>
<dbReference type="SMART" id="SM00479">
    <property type="entry name" value="EXOIII"/>
    <property type="match status" value="1"/>
</dbReference>
<evidence type="ECO:0000313" key="3">
    <source>
        <dbReference type="Proteomes" id="UP001186041"/>
    </source>
</evidence>
<dbReference type="RefSeq" id="WP_317723082.1">
    <property type="nucleotide sequence ID" value="NZ_JAWLVV010000133.1"/>
</dbReference>
<reference evidence="2" key="1">
    <citation type="submission" date="2023-10" db="EMBL/GenBank/DDBJ databases">
        <title>Mycolicibacterium fortuitum clinical isolates causing pulmonary infections in humans.</title>
        <authorList>
            <person name="Mejia-Ponce P.M."/>
            <person name="Zenteno-Cuevas R."/>
            <person name="Licona-Cassani C."/>
        </authorList>
    </citation>
    <scope>NUCLEOTIDE SEQUENCE</scope>
    <source>
        <strain evidence="2">M8</strain>
    </source>
</reference>
<dbReference type="InterPro" id="IPR012337">
    <property type="entry name" value="RNaseH-like_sf"/>
</dbReference>
<dbReference type="GO" id="GO:0008408">
    <property type="term" value="F:3'-5' exonuclease activity"/>
    <property type="evidence" value="ECO:0007669"/>
    <property type="project" value="TreeGrafter"/>
</dbReference>
<gene>
    <name evidence="2" type="ORF">R4485_36965</name>
</gene>
<dbReference type="EMBL" id="JAWLVV010000133">
    <property type="protein sequence ID" value="MDV7295742.1"/>
    <property type="molecule type" value="Genomic_DNA"/>
</dbReference>